<evidence type="ECO:0000313" key="2">
    <source>
        <dbReference type="EMBL" id="PBJ38736.1"/>
    </source>
</evidence>
<dbReference type="AlphaFoldDB" id="A0A2A3LCR1"/>
<sequence>MTADQLHATIVAAVFALFPVVITTVLVTVSRRAVDGRLLRNPTTGIRTRATVSSDRAWVVAHRTALRLAPLLVAVTVIAWIVLFATAWNAPTIIAVMLAGVATSAAVLAVLAYVAYVANKAAKTVGDGSDGRLR</sequence>
<feature type="transmembrane region" description="Helical" evidence="1">
    <location>
        <begin position="6"/>
        <end position="29"/>
    </location>
</feature>
<dbReference type="RefSeq" id="WP_084031317.1">
    <property type="nucleotide sequence ID" value="NZ_BDNN01000164.1"/>
</dbReference>
<name>A0A2A3LCR1_MYCAV</name>
<protein>
    <recommendedName>
        <fullName evidence="4">SdpI family protein</fullName>
    </recommendedName>
</protein>
<evidence type="ECO:0000313" key="3">
    <source>
        <dbReference type="Proteomes" id="UP000218842"/>
    </source>
</evidence>
<evidence type="ECO:0000256" key="1">
    <source>
        <dbReference type="SAM" id="Phobius"/>
    </source>
</evidence>
<accession>A0A2A3LCR1</accession>
<dbReference type="EMBL" id="LBGZ01000036">
    <property type="protein sequence ID" value="PBJ38736.1"/>
    <property type="molecule type" value="Genomic_DNA"/>
</dbReference>
<reference evidence="2 3" key="1">
    <citation type="journal article" date="2017" name="Genome Biol. Evol.">
        <title>Population Structure and Local Adaptation of MAC Lung Disease Agent Mycobacterium avium subsp. hominissuis.</title>
        <authorList>
            <person name="Yano H."/>
            <person name="Iwamoto T."/>
            <person name="Nishiuchi Y."/>
            <person name="Nakajima C."/>
            <person name="Starkova D.A."/>
            <person name="Mokrousov I."/>
            <person name="Narvskaya O."/>
            <person name="Yoshida S."/>
            <person name="Arikawa K."/>
            <person name="Nakanishi N."/>
            <person name="Osaki K."/>
            <person name="Nakagawa I."/>
            <person name="Ato M."/>
            <person name="Suzuki Y."/>
            <person name="Maruyama F."/>
        </authorList>
    </citation>
    <scope>NUCLEOTIDE SEQUENCE [LARGE SCALE GENOMIC DNA]</scope>
    <source>
        <strain evidence="2 3">OCU466</strain>
    </source>
</reference>
<gene>
    <name evidence="2" type="ORF">XV03_04470</name>
</gene>
<dbReference type="Proteomes" id="UP000218842">
    <property type="component" value="Unassembled WGS sequence"/>
</dbReference>
<comment type="caution">
    <text evidence="2">The sequence shown here is derived from an EMBL/GenBank/DDBJ whole genome shotgun (WGS) entry which is preliminary data.</text>
</comment>
<keyword evidence="1" id="KW-0472">Membrane</keyword>
<keyword evidence="1" id="KW-1133">Transmembrane helix</keyword>
<proteinExistence type="predicted"/>
<evidence type="ECO:0008006" key="4">
    <source>
        <dbReference type="Google" id="ProtNLM"/>
    </source>
</evidence>
<feature type="transmembrane region" description="Helical" evidence="1">
    <location>
        <begin position="94"/>
        <end position="116"/>
    </location>
</feature>
<feature type="transmembrane region" description="Helical" evidence="1">
    <location>
        <begin position="68"/>
        <end position="88"/>
    </location>
</feature>
<keyword evidence="1" id="KW-0812">Transmembrane</keyword>
<dbReference type="Pfam" id="PF13630">
    <property type="entry name" value="SdpI"/>
    <property type="match status" value="1"/>
</dbReference>
<organism evidence="2 3">
    <name type="scientific">Mycobacterium avium subsp. hominissuis</name>
    <dbReference type="NCBI Taxonomy" id="439334"/>
    <lineage>
        <taxon>Bacteria</taxon>
        <taxon>Bacillati</taxon>
        <taxon>Actinomycetota</taxon>
        <taxon>Actinomycetes</taxon>
        <taxon>Mycobacteriales</taxon>
        <taxon>Mycobacteriaceae</taxon>
        <taxon>Mycobacterium</taxon>
        <taxon>Mycobacterium avium complex (MAC)</taxon>
    </lineage>
</organism>
<dbReference type="InterPro" id="IPR025962">
    <property type="entry name" value="SdpI/YhfL"/>
</dbReference>